<proteinExistence type="predicted"/>
<dbReference type="Pfam" id="PF01904">
    <property type="entry name" value="DUF72"/>
    <property type="match status" value="1"/>
</dbReference>
<gene>
    <name evidence="1" type="ORF">BC792_11353</name>
</gene>
<accession>A0A5S5DET9</accession>
<comment type="caution">
    <text evidence="1">The sequence shown here is derived from an EMBL/GenBank/DDBJ whole genome shotgun (WGS) entry which is preliminary data.</text>
</comment>
<dbReference type="PANTHER" id="PTHR30348">
    <property type="entry name" value="UNCHARACTERIZED PROTEIN YECE"/>
    <property type="match status" value="1"/>
</dbReference>
<dbReference type="Gene3D" id="3.20.20.410">
    <property type="entry name" value="Protein of unknown function UPF0759"/>
    <property type="match status" value="1"/>
</dbReference>
<reference evidence="1 2" key="1">
    <citation type="submission" date="2019-07" db="EMBL/GenBank/DDBJ databases">
        <title>Genomic Encyclopedia of Archaeal and Bacterial Type Strains, Phase II (KMG-II): from individual species to whole genera.</title>
        <authorList>
            <person name="Goeker M."/>
        </authorList>
    </citation>
    <scope>NUCLEOTIDE SEQUENCE [LARGE SCALE GENOMIC DNA]</scope>
    <source>
        <strain evidence="1 2">DSM 18850</strain>
    </source>
</reference>
<dbReference type="PANTHER" id="PTHR30348:SF4">
    <property type="entry name" value="DUF72 DOMAIN-CONTAINING PROTEIN"/>
    <property type="match status" value="1"/>
</dbReference>
<name>A0A5S5DET9_9SPHI</name>
<dbReference type="Proteomes" id="UP000325105">
    <property type="component" value="Unassembled WGS sequence"/>
</dbReference>
<dbReference type="EMBL" id="VNHX01000013">
    <property type="protein sequence ID" value="TYP94185.1"/>
    <property type="molecule type" value="Genomic_DNA"/>
</dbReference>
<dbReference type="AlphaFoldDB" id="A0A5S5DET9"/>
<dbReference type="SUPFAM" id="SSF117396">
    <property type="entry name" value="TM1631-like"/>
    <property type="match status" value="1"/>
</dbReference>
<dbReference type="InterPro" id="IPR036520">
    <property type="entry name" value="UPF0759_sf"/>
</dbReference>
<organism evidence="1 2">
    <name type="scientific">Sphingobacterium allocomposti</name>
    <dbReference type="NCBI Taxonomy" id="415956"/>
    <lineage>
        <taxon>Bacteria</taxon>
        <taxon>Pseudomonadati</taxon>
        <taxon>Bacteroidota</taxon>
        <taxon>Sphingobacteriia</taxon>
        <taxon>Sphingobacteriales</taxon>
        <taxon>Sphingobacteriaceae</taxon>
        <taxon>Sphingobacterium</taxon>
    </lineage>
</organism>
<dbReference type="InterPro" id="IPR002763">
    <property type="entry name" value="DUF72"/>
</dbReference>
<protein>
    <submittedName>
        <fullName evidence="1">Uncharacterized protein YecE (DUF72 family)</fullName>
    </submittedName>
</protein>
<evidence type="ECO:0000313" key="1">
    <source>
        <dbReference type="EMBL" id="TYP94185.1"/>
    </source>
</evidence>
<evidence type="ECO:0000313" key="2">
    <source>
        <dbReference type="Proteomes" id="UP000325105"/>
    </source>
</evidence>
<keyword evidence="2" id="KW-1185">Reference proteome</keyword>
<sequence length="260" mass="29298">MASFFSGTSGILLPYKNKTFYPVEWQAKSRLEVYGLLHNSVEVNSTFYKIPRVHTIVRWATEVPRDFRFTFKLWKGITHNKSLHFDEADVRLFMETINGIDTNRGCLLIQLPPSTGFACVAQLDRLLSCISDLNTAGWRVCVEFRNRTWHRSECVELLSAYGASLVLHDKGGMGVDIDQAAGDTVYLRFHGPDGNYRSSYDEAFLKEYSLYIAGWLAEGKEVYVYFNNTIGDALANLNLLVAYVDEEWPAGRGGAPTGAI</sequence>
<dbReference type="OrthoDB" id="9780310at2"/>